<dbReference type="Pfam" id="PF00076">
    <property type="entry name" value="RRM_1"/>
    <property type="match status" value="1"/>
</dbReference>
<keyword evidence="3 8" id="KW-0396">Initiation factor</keyword>
<dbReference type="PANTHER" id="PTHR14068">
    <property type="entry name" value="EUKARYOTIC TRANSLATION INITIATION FACTOR 3 EIF3 -RELATED"/>
    <property type="match status" value="1"/>
</dbReference>
<dbReference type="InterPro" id="IPR012677">
    <property type="entry name" value="Nucleotide-bd_a/b_plait_sf"/>
</dbReference>
<dbReference type="GO" id="GO:0003743">
    <property type="term" value="F:translation initiation factor activity"/>
    <property type="evidence" value="ECO:0007669"/>
    <property type="project" value="UniProtKB-KW"/>
</dbReference>
<evidence type="ECO:0000256" key="5">
    <source>
        <dbReference type="ARBA" id="ARBA00022917"/>
    </source>
</evidence>
<dbReference type="SUPFAM" id="SSF54928">
    <property type="entry name" value="RNA-binding domain, RBD"/>
    <property type="match status" value="1"/>
</dbReference>
<comment type="subcellular location">
    <subcellularLocation>
        <location evidence="1">Cytoplasm</location>
    </subcellularLocation>
</comment>
<dbReference type="CDD" id="cd12278">
    <property type="entry name" value="RRM_eIF3B"/>
    <property type="match status" value="1"/>
</dbReference>
<dbReference type="InterPro" id="IPR011400">
    <property type="entry name" value="EIF3B"/>
</dbReference>
<keyword evidence="2" id="KW-0963">Cytoplasm</keyword>
<reference evidence="8" key="1">
    <citation type="thesis" date="2002" institute="Department of Physiologische Oekologie der Pflanzen" country="Universitaet Tuebingen, Tuebingen, Germany">
        <title>Zuckertransporter im Senker der Mistel Viscum album L.: Isolation und erste Charakterisation von Hexose- und Saccharosetransporter-Genen.</title>
        <authorList>
            <person name="Willmann M."/>
        </authorList>
    </citation>
    <scope>NUCLEOTIDE SEQUENCE</scope>
</reference>
<dbReference type="PROSITE" id="PS50102">
    <property type="entry name" value="RRM"/>
    <property type="match status" value="1"/>
</dbReference>
<evidence type="ECO:0000313" key="8">
    <source>
        <dbReference type="EMBL" id="CAD29833.1"/>
    </source>
</evidence>
<proteinExistence type="evidence at transcript level"/>
<keyword evidence="5" id="KW-0648">Protein biosynthesis</keyword>
<feature type="non-terminal residue" evidence="8">
    <location>
        <position position="237"/>
    </location>
</feature>
<reference evidence="8" key="2">
    <citation type="submission" date="2002-04" db="EMBL/GenBank/DDBJ databases">
        <authorList>
            <person name="Nehls U."/>
        </authorList>
    </citation>
    <scope>NUCLEOTIDE SEQUENCE</scope>
</reference>
<evidence type="ECO:0000259" key="7">
    <source>
        <dbReference type="PROSITE" id="PS50102"/>
    </source>
</evidence>
<protein>
    <submittedName>
        <fullName evidence="8">Translation initiation factor</fullName>
    </submittedName>
</protein>
<evidence type="ECO:0000256" key="6">
    <source>
        <dbReference type="PROSITE-ProRule" id="PRU00176"/>
    </source>
</evidence>
<dbReference type="AlphaFoldDB" id="Q8GU04"/>
<sequence>LIRLTIGQAVVTTQSTRGLFSAALGLSESAPTFPLAPPRHSADADSPPSITYPKRPRWFLWEKIKEISSRLQIDPSNIDLSSVRLPPGENCGIVSDDEDLHQEDELEYDPGFGNAIVVDNLPVVPLEKFEKLEGVIRKIFSQIGVIKDEGLFMPVDSDTHKTLGYCFIEYNTAQEAELAKEKTHSYKLDRSHIFSVNMFDDFEKFNEVPDQWAPSETKPYVPGENLTWHKGQFQHTW</sequence>
<accession>Q8GU04</accession>
<feature type="domain" description="RRM" evidence="7">
    <location>
        <begin position="114"/>
        <end position="201"/>
    </location>
</feature>
<dbReference type="FunFam" id="3.30.70.330:FF:000235">
    <property type="entry name" value="Eukaryotic translation initiation factor 3 subunit B"/>
    <property type="match status" value="1"/>
</dbReference>
<dbReference type="Gene3D" id="3.30.70.330">
    <property type="match status" value="1"/>
</dbReference>
<keyword evidence="4 6" id="KW-0694">RNA-binding</keyword>
<feature type="non-terminal residue" evidence="8">
    <location>
        <position position="1"/>
    </location>
</feature>
<evidence type="ECO:0000256" key="4">
    <source>
        <dbReference type="ARBA" id="ARBA00022884"/>
    </source>
</evidence>
<gene>
    <name evidence="8" type="primary">tif3</name>
</gene>
<dbReference type="InterPro" id="IPR000504">
    <property type="entry name" value="RRM_dom"/>
</dbReference>
<dbReference type="SMART" id="SM00360">
    <property type="entry name" value="RRM"/>
    <property type="match status" value="1"/>
</dbReference>
<dbReference type="PANTHER" id="PTHR14068:SF0">
    <property type="entry name" value="EUKARYOTIC TRANSLATION INITIATION FACTOR 3 SUBUNIT B"/>
    <property type="match status" value="1"/>
</dbReference>
<name>Q8GU04_VISAL</name>
<evidence type="ECO:0000256" key="2">
    <source>
        <dbReference type="ARBA" id="ARBA00022490"/>
    </source>
</evidence>
<dbReference type="InterPro" id="IPR034363">
    <property type="entry name" value="eIF3B_RRM"/>
</dbReference>
<dbReference type="GO" id="GO:0031369">
    <property type="term" value="F:translation initiation factor binding"/>
    <property type="evidence" value="ECO:0007669"/>
    <property type="project" value="InterPro"/>
</dbReference>
<dbReference type="InterPro" id="IPR035979">
    <property type="entry name" value="RBD_domain_sf"/>
</dbReference>
<evidence type="ECO:0000256" key="3">
    <source>
        <dbReference type="ARBA" id="ARBA00022540"/>
    </source>
</evidence>
<evidence type="ECO:0000256" key="1">
    <source>
        <dbReference type="ARBA" id="ARBA00004496"/>
    </source>
</evidence>
<dbReference type="GO" id="GO:0003723">
    <property type="term" value="F:RNA binding"/>
    <property type="evidence" value="ECO:0007669"/>
    <property type="project" value="UniProtKB-UniRule"/>
</dbReference>
<dbReference type="GO" id="GO:0005852">
    <property type="term" value="C:eukaryotic translation initiation factor 3 complex"/>
    <property type="evidence" value="ECO:0007669"/>
    <property type="project" value="InterPro"/>
</dbReference>
<dbReference type="EMBL" id="AJ457214">
    <property type="protein sequence ID" value="CAD29833.1"/>
    <property type="molecule type" value="mRNA"/>
</dbReference>
<organism evidence="8">
    <name type="scientific">Viscum album subsp. album</name>
    <dbReference type="NCBI Taxonomy" id="104253"/>
    <lineage>
        <taxon>Eukaryota</taxon>
        <taxon>Viridiplantae</taxon>
        <taxon>Streptophyta</taxon>
        <taxon>Embryophyta</taxon>
        <taxon>Tracheophyta</taxon>
        <taxon>Spermatophyta</taxon>
        <taxon>Magnoliopsida</taxon>
        <taxon>eudicotyledons</taxon>
        <taxon>Gunneridae</taxon>
        <taxon>Pentapetalae</taxon>
        <taxon>Santalales</taxon>
        <taxon>Viscaceae</taxon>
        <taxon>Viscum</taxon>
    </lineage>
</organism>